<dbReference type="Pfam" id="PF24827">
    <property type="entry name" value="AstE_AspA_cat"/>
    <property type="match status" value="1"/>
</dbReference>
<dbReference type="GO" id="GO:0046872">
    <property type="term" value="F:metal ion binding"/>
    <property type="evidence" value="ECO:0007669"/>
    <property type="project" value="UniProtKB-KW"/>
</dbReference>
<protein>
    <recommendedName>
        <fullName evidence="5">Succinylglutamate desuccinylase/Aspartoacylase catalytic domain-containing protein</fullName>
    </recommendedName>
</protein>
<dbReference type="SUPFAM" id="SSF53187">
    <property type="entry name" value="Zn-dependent exopeptidases"/>
    <property type="match status" value="1"/>
</dbReference>
<feature type="domain" description="Succinylglutamate desuccinylase/Aspartoacylase catalytic" evidence="5">
    <location>
        <begin position="59"/>
        <end position="124"/>
    </location>
</feature>
<dbReference type="GO" id="GO:0016788">
    <property type="term" value="F:hydrolase activity, acting on ester bonds"/>
    <property type="evidence" value="ECO:0007669"/>
    <property type="project" value="InterPro"/>
</dbReference>
<evidence type="ECO:0000259" key="5">
    <source>
        <dbReference type="Pfam" id="PF24827"/>
    </source>
</evidence>
<proteinExistence type="predicted"/>
<name>A0A8T3VMJ1_METOL</name>
<dbReference type="Proteomes" id="UP000732619">
    <property type="component" value="Unassembled WGS sequence"/>
</dbReference>
<evidence type="ECO:0000313" key="7">
    <source>
        <dbReference type="Proteomes" id="UP000732619"/>
    </source>
</evidence>
<organism evidence="6 7">
    <name type="scientific">Methanobrevibacter olleyae</name>
    <dbReference type="NCBI Taxonomy" id="294671"/>
    <lineage>
        <taxon>Archaea</taxon>
        <taxon>Methanobacteriati</taxon>
        <taxon>Methanobacteriota</taxon>
        <taxon>Methanomada group</taxon>
        <taxon>Methanobacteria</taxon>
        <taxon>Methanobacteriales</taxon>
        <taxon>Methanobacteriaceae</taxon>
        <taxon>Methanobrevibacter</taxon>
    </lineage>
</organism>
<comment type="cofactor">
    <cofactor evidence="1">
        <name>Zn(2+)</name>
        <dbReference type="ChEBI" id="CHEBI:29105"/>
    </cofactor>
</comment>
<evidence type="ECO:0000256" key="3">
    <source>
        <dbReference type="ARBA" id="ARBA00022801"/>
    </source>
</evidence>
<dbReference type="AlphaFoldDB" id="A0A8T3VMJ1"/>
<evidence type="ECO:0000256" key="4">
    <source>
        <dbReference type="ARBA" id="ARBA00022833"/>
    </source>
</evidence>
<keyword evidence="3" id="KW-0378">Hydrolase</keyword>
<accession>A0A8T3VMJ1</accession>
<keyword evidence="2" id="KW-0479">Metal-binding</keyword>
<comment type="caution">
    <text evidence="6">The sequence shown here is derived from an EMBL/GenBank/DDBJ whole genome shotgun (WGS) entry which is preliminary data.</text>
</comment>
<dbReference type="Gene3D" id="3.40.630.10">
    <property type="entry name" value="Zn peptidases"/>
    <property type="match status" value="1"/>
</dbReference>
<keyword evidence="4" id="KW-0862">Zinc</keyword>
<evidence type="ECO:0000256" key="1">
    <source>
        <dbReference type="ARBA" id="ARBA00001947"/>
    </source>
</evidence>
<dbReference type="InterPro" id="IPR055438">
    <property type="entry name" value="AstE_AspA_cat"/>
</dbReference>
<gene>
    <name evidence="6" type="ORF">E7Z75_04135</name>
</gene>
<reference evidence="6" key="1">
    <citation type="submission" date="2019-04" db="EMBL/GenBank/DDBJ databases">
        <title>Evolution of Biomass-Degrading Anaerobic Consortia Revealed by Metagenomics.</title>
        <authorList>
            <person name="Peng X."/>
        </authorList>
    </citation>
    <scope>NUCLEOTIDE SEQUENCE</scope>
    <source>
        <strain evidence="6">SIG14</strain>
    </source>
</reference>
<dbReference type="EMBL" id="SUTG01000013">
    <property type="protein sequence ID" value="MBE6512323.1"/>
    <property type="molecule type" value="Genomic_DNA"/>
</dbReference>
<evidence type="ECO:0000256" key="2">
    <source>
        <dbReference type="ARBA" id="ARBA00022723"/>
    </source>
</evidence>
<sequence length="249" mass="27302">MNDLNKNNLDLEVISFESGGFISANRNIFNRIKLSCNSKFILNQAIKGTPMIRIGEGSPKVMLVSGVHGNELAPQIAALNLIDYICDLDLIGKLNGTVYVIPFASPRSTMENSRYLDGIDLNRSAHLPHTVTNLILKKAKDLEVSAIGDFHSSAPNSNPGKEGIFCTKVPCSKSYFIAEHISEKVGSEKILYPSAGVPFKGALEDEANLIQIPAVTCEVLSAIGYSNEKICKRSYLQMKAFLEYFDIID</sequence>
<evidence type="ECO:0000313" key="6">
    <source>
        <dbReference type="EMBL" id="MBE6512323.1"/>
    </source>
</evidence>